<sequence>MNNMNNPVDDLEQLENEQQQQNSTTHSVDINPVDLVEIVVEIGKGALDIASSIIENIDVDI</sequence>
<evidence type="ECO:0000313" key="3">
    <source>
        <dbReference type="EMBL" id="VXA53974.1"/>
    </source>
</evidence>
<proteinExistence type="predicted"/>
<dbReference type="RefSeq" id="WP_101235936.1">
    <property type="nucleotide sequence ID" value="NZ_CP158965.1"/>
</dbReference>
<organism evidence="2 4">
    <name type="scientific">Acinetobacter proteolyticus</name>
    <dbReference type="NCBI Taxonomy" id="1776741"/>
    <lineage>
        <taxon>Bacteria</taxon>
        <taxon>Pseudomonadati</taxon>
        <taxon>Pseudomonadota</taxon>
        <taxon>Gammaproteobacteria</taxon>
        <taxon>Moraxellales</taxon>
        <taxon>Moraxellaceae</taxon>
        <taxon>Acinetobacter</taxon>
    </lineage>
</organism>
<evidence type="ECO:0000313" key="2">
    <source>
        <dbReference type="EMBL" id="PKF34706.1"/>
    </source>
</evidence>
<dbReference type="Proteomes" id="UP000233553">
    <property type="component" value="Unassembled WGS sequence"/>
</dbReference>
<evidence type="ECO:0000256" key="1">
    <source>
        <dbReference type="SAM" id="MobiDB-lite"/>
    </source>
</evidence>
<protein>
    <submittedName>
        <fullName evidence="2">Uncharacterized protein</fullName>
    </submittedName>
</protein>
<accession>A0A2N0WH10</accession>
<dbReference type="EMBL" id="PISJ01000010">
    <property type="protein sequence ID" value="PKF34706.1"/>
    <property type="molecule type" value="Genomic_DNA"/>
</dbReference>
<evidence type="ECO:0000313" key="4">
    <source>
        <dbReference type="Proteomes" id="UP000233553"/>
    </source>
</evidence>
<dbReference type="Proteomes" id="UP000430404">
    <property type="component" value="Unassembled WGS sequence"/>
</dbReference>
<dbReference type="AlphaFoldDB" id="A0A2N0WH10"/>
<gene>
    <name evidence="3" type="ORF">ACI8B_110047</name>
    <name evidence="2" type="ORF">CW311_05915</name>
</gene>
<name>A0A2N0WH10_9GAMM</name>
<reference evidence="2 4" key="1">
    <citation type="submission" date="2017-12" db="EMBL/GenBank/DDBJ databases">
        <title>Draft Genome sequences of multiple microbial strains isolated from spacecraft associated surfaces.</title>
        <authorList>
            <person name="Seuylemezian A."/>
            <person name="Vaishampayan P."/>
            <person name="Venkateswaran K."/>
        </authorList>
    </citation>
    <scope>NUCLEOTIDE SEQUENCE [LARGE SCALE GENOMIC DNA]</scope>
    <source>
        <strain evidence="2 4">2P01AA</strain>
    </source>
</reference>
<dbReference type="EMBL" id="CABWKZ010000003">
    <property type="protein sequence ID" value="VXA53974.1"/>
    <property type="molecule type" value="Genomic_DNA"/>
</dbReference>
<feature type="region of interest" description="Disordered" evidence="1">
    <location>
        <begin position="1"/>
        <end position="28"/>
    </location>
</feature>
<reference evidence="3 5" key="2">
    <citation type="submission" date="2019-10" db="EMBL/GenBank/DDBJ databases">
        <authorList>
            <person name="Karimi E."/>
        </authorList>
    </citation>
    <scope>NUCLEOTIDE SEQUENCE [LARGE SCALE GENOMIC DNA]</scope>
    <source>
        <strain evidence="3">Acinetobacter sp. 8BE</strain>
    </source>
</reference>
<accession>A0A653K191</accession>
<evidence type="ECO:0000313" key="5">
    <source>
        <dbReference type="Proteomes" id="UP000430404"/>
    </source>
</evidence>